<dbReference type="Proteomes" id="UP000277928">
    <property type="component" value="Unassembled WGS sequence"/>
</dbReference>
<dbReference type="SUPFAM" id="SSF81653">
    <property type="entry name" value="Calcium ATPase, transduction domain A"/>
    <property type="match status" value="1"/>
</dbReference>
<evidence type="ECO:0000256" key="8">
    <source>
        <dbReference type="ARBA" id="ARBA00022989"/>
    </source>
</evidence>
<dbReference type="GO" id="GO:0015662">
    <property type="term" value="F:P-type ion transporter activity"/>
    <property type="evidence" value="ECO:0007669"/>
    <property type="project" value="TreeGrafter"/>
</dbReference>
<dbReference type="InterPro" id="IPR059000">
    <property type="entry name" value="ATPase_P-type_domA"/>
</dbReference>
<gene>
    <name evidence="13" type="ORF">NLS_LOCUS9284</name>
</gene>
<evidence type="ECO:0000256" key="2">
    <source>
        <dbReference type="ARBA" id="ARBA00022692"/>
    </source>
</evidence>
<dbReference type="GO" id="GO:0019829">
    <property type="term" value="F:ATPase-coupled monoatomic cation transmembrane transporter activity"/>
    <property type="evidence" value="ECO:0007669"/>
    <property type="project" value="TreeGrafter"/>
</dbReference>
<feature type="transmembrane region" description="Helical" evidence="10">
    <location>
        <begin position="209"/>
        <end position="224"/>
    </location>
</feature>
<evidence type="ECO:0008006" key="15">
    <source>
        <dbReference type="Google" id="ProtNLM"/>
    </source>
</evidence>
<keyword evidence="4" id="KW-0547">Nucleotide-binding</keyword>
<feature type="domain" description="P-type ATPase A" evidence="11">
    <location>
        <begin position="269"/>
        <end position="396"/>
    </location>
</feature>
<evidence type="ECO:0000313" key="13">
    <source>
        <dbReference type="EMBL" id="VDM91371.1"/>
    </source>
</evidence>
<dbReference type="Gene3D" id="2.70.150.10">
    <property type="entry name" value="Calcium-transporting ATPase, cytoplasmic transduction domain A"/>
    <property type="match status" value="1"/>
</dbReference>
<dbReference type="PANTHER" id="PTHR45630:SF7">
    <property type="entry name" value="ENDOPLASMIC RETICULUM TRANSMEMBRANE HELIX TRANSLOCASE"/>
    <property type="match status" value="1"/>
</dbReference>
<keyword evidence="2 10" id="KW-0812">Transmembrane</keyword>
<dbReference type="GO" id="GO:0005789">
    <property type="term" value="C:endoplasmic reticulum membrane"/>
    <property type="evidence" value="ECO:0007669"/>
    <property type="project" value="TreeGrafter"/>
</dbReference>
<dbReference type="InterPro" id="IPR023298">
    <property type="entry name" value="ATPase_P-typ_TM_dom_sf"/>
</dbReference>
<keyword evidence="14" id="KW-1185">Reference proteome</keyword>
<evidence type="ECO:0000256" key="10">
    <source>
        <dbReference type="SAM" id="Phobius"/>
    </source>
</evidence>
<dbReference type="SUPFAM" id="SSF81665">
    <property type="entry name" value="Calcium ATPase, transmembrane domain M"/>
    <property type="match status" value="1"/>
</dbReference>
<dbReference type="GO" id="GO:0046872">
    <property type="term" value="F:metal ion binding"/>
    <property type="evidence" value="ECO:0007669"/>
    <property type="project" value="UniProtKB-KW"/>
</dbReference>
<feature type="transmembrane region" description="Helical" evidence="10">
    <location>
        <begin position="230"/>
        <end position="248"/>
    </location>
</feature>
<keyword evidence="3" id="KW-0479">Metal-binding</keyword>
<evidence type="ECO:0000256" key="4">
    <source>
        <dbReference type="ARBA" id="ARBA00022741"/>
    </source>
</evidence>
<feature type="domain" description="P5A-ATPase transmembrane helical hairpin" evidence="12">
    <location>
        <begin position="49"/>
        <end position="91"/>
    </location>
</feature>
<evidence type="ECO:0000256" key="6">
    <source>
        <dbReference type="ARBA" id="ARBA00022842"/>
    </source>
</evidence>
<name>A0A3P7M4G2_LITSI</name>
<dbReference type="GO" id="GO:0006874">
    <property type="term" value="P:intracellular calcium ion homeostasis"/>
    <property type="evidence" value="ECO:0007669"/>
    <property type="project" value="TreeGrafter"/>
</dbReference>
<dbReference type="InterPro" id="IPR018303">
    <property type="entry name" value="ATPase_P-typ_P_site"/>
</dbReference>
<dbReference type="FunFam" id="2.70.150.10:FF:000015">
    <property type="entry name" value="Cation-transporting ATPase"/>
    <property type="match status" value="1"/>
</dbReference>
<keyword evidence="5" id="KW-0067">ATP-binding</keyword>
<dbReference type="OrthoDB" id="48943at2759"/>
<dbReference type="GO" id="GO:0005524">
    <property type="term" value="F:ATP binding"/>
    <property type="evidence" value="ECO:0007669"/>
    <property type="project" value="UniProtKB-KW"/>
</dbReference>
<evidence type="ECO:0000313" key="14">
    <source>
        <dbReference type="Proteomes" id="UP000277928"/>
    </source>
</evidence>
<proteinExistence type="predicted"/>
<dbReference type="STRING" id="42156.A0A3P7M4G2"/>
<dbReference type="Pfam" id="PF00122">
    <property type="entry name" value="E1-E2_ATPase"/>
    <property type="match status" value="1"/>
</dbReference>
<keyword evidence="9 10" id="KW-0472">Membrane</keyword>
<dbReference type="EMBL" id="UYRX01001478">
    <property type="protein sequence ID" value="VDM91371.1"/>
    <property type="molecule type" value="Genomic_DNA"/>
</dbReference>
<evidence type="ECO:0000256" key="9">
    <source>
        <dbReference type="ARBA" id="ARBA00023136"/>
    </source>
</evidence>
<evidence type="ECO:0000256" key="3">
    <source>
        <dbReference type="ARBA" id="ARBA00022723"/>
    </source>
</evidence>
<feature type="non-terminal residue" evidence="13">
    <location>
        <position position="581"/>
    </location>
</feature>
<sequence>MAFLMLNDSLEYNIRDFRTSTETFSWTNKWCSKMAIDQLIDSYVPYTVKPIIAHAYAGPFIFLYIGWAYLWFNVYGMNEYWELGCIIMAAIDSDCVVLQLEPNIEKATVVKVVPTPNNGWAEMVPLRRTKLMNGKIKLWFEFQKVRYTFVLERKTFLSVELDTNRPMSYFRESRGLETDEAILERRQDLGDNRMEMIIPQFMELFKERATAPFFVFQVFCVGLWCLEDMWYYSLFTLVMLMTFEATLVKQQLKNMSEIRNMGNKPYLINVYRNKRWNRIKSDELLPGDIVSISRSPDEKAVPCDLLLLRGPCIVDESMLTGESVPQMKEPIDDVEKSRYFDIEADSRLHVVFGGTKVVQHTSPAKNEAGMKAPDGGCICYVLRTGFNTSQGKLLRTIMFGVKRVTANNIETFAFILFLLVFAVAAASYLWIKGSEDESRSKYKLFLECSLILTSVIPPELPIELSLAVNNSLMALQKLGKVHFRVFCTEPFRIPFAGKIDICCFDKTGTLTTHNLVVEGVASTNCMCSNDECHIHRLPSEAPPESVQVLVTCHSLVRFDDDLVGDPLEKACLSWAEWSLTK</sequence>
<dbReference type="Pfam" id="PF23143">
    <property type="entry name" value="2TM_P5A-ATPase"/>
    <property type="match status" value="1"/>
</dbReference>
<reference evidence="13 14" key="1">
    <citation type="submission" date="2018-08" db="EMBL/GenBank/DDBJ databases">
        <authorList>
            <person name="Laetsch R D."/>
            <person name="Stevens L."/>
            <person name="Kumar S."/>
            <person name="Blaxter L. M."/>
        </authorList>
    </citation>
    <scope>NUCLEOTIDE SEQUENCE [LARGE SCALE GENOMIC DNA]</scope>
</reference>
<dbReference type="InterPro" id="IPR006544">
    <property type="entry name" value="P-type_TPase_V"/>
</dbReference>
<evidence type="ECO:0000259" key="11">
    <source>
        <dbReference type="Pfam" id="PF00122"/>
    </source>
</evidence>
<evidence type="ECO:0000259" key="12">
    <source>
        <dbReference type="Pfam" id="PF23143"/>
    </source>
</evidence>
<dbReference type="InterPro" id="IPR057255">
    <property type="entry name" value="2TM_P5A-ATPase"/>
</dbReference>
<evidence type="ECO:0000256" key="5">
    <source>
        <dbReference type="ARBA" id="ARBA00022840"/>
    </source>
</evidence>
<dbReference type="AlphaFoldDB" id="A0A3P7M4G2"/>
<organism evidence="13 14">
    <name type="scientific">Litomosoides sigmodontis</name>
    <name type="common">Filarial nematode worm</name>
    <dbReference type="NCBI Taxonomy" id="42156"/>
    <lineage>
        <taxon>Eukaryota</taxon>
        <taxon>Metazoa</taxon>
        <taxon>Ecdysozoa</taxon>
        <taxon>Nematoda</taxon>
        <taxon>Chromadorea</taxon>
        <taxon>Rhabditida</taxon>
        <taxon>Spirurina</taxon>
        <taxon>Spiruromorpha</taxon>
        <taxon>Filarioidea</taxon>
        <taxon>Onchocercidae</taxon>
        <taxon>Litomosoides</taxon>
    </lineage>
</organism>
<protein>
    <recommendedName>
        <fullName evidence="15">Cation-transporting ATPase</fullName>
    </recommendedName>
</protein>
<accession>A0A3P7M4G2</accession>
<evidence type="ECO:0000256" key="1">
    <source>
        <dbReference type="ARBA" id="ARBA00004141"/>
    </source>
</evidence>
<keyword evidence="8 10" id="KW-1133">Transmembrane helix</keyword>
<dbReference type="OMA" id="LEYNIRD"/>
<comment type="subcellular location">
    <subcellularLocation>
        <location evidence="1">Membrane</location>
        <topology evidence="1">Multi-pass membrane protein</topology>
    </subcellularLocation>
</comment>
<feature type="transmembrane region" description="Helical" evidence="10">
    <location>
        <begin position="51"/>
        <end position="72"/>
    </location>
</feature>
<evidence type="ECO:0000256" key="7">
    <source>
        <dbReference type="ARBA" id="ARBA00022967"/>
    </source>
</evidence>
<dbReference type="InterPro" id="IPR008250">
    <property type="entry name" value="ATPase_P-typ_transduc_dom_A_sf"/>
</dbReference>
<keyword evidence="6" id="KW-0460">Magnesium</keyword>
<dbReference type="PRINTS" id="PR00119">
    <property type="entry name" value="CATATPASE"/>
</dbReference>
<keyword evidence="7" id="KW-1278">Translocase</keyword>
<dbReference type="PANTHER" id="PTHR45630">
    <property type="entry name" value="CATION-TRANSPORTING ATPASE-RELATED"/>
    <property type="match status" value="1"/>
</dbReference>
<dbReference type="PROSITE" id="PS00154">
    <property type="entry name" value="ATPASE_E1_E2"/>
    <property type="match status" value="1"/>
</dbReference>
<feature type="transmembrane region" description="Helical" evidence="10">
    <location>
        <begin position="412"/>
        <end position="431"/>
    </location>
</feature>